<proteinExistence type="inferred from homology"/>
<comment type="similarity">
    <text evidence="1">Belongs to the TPP enzyme family.</text>
</comment>
<dbReference type="PANTHER" id="PTHR18968">
    <property type="entry name" value="THIAMINE PYROPHOSPHATE ENZYMES"/>
    <property type="match status" value="1"/>
</dbReference>
<evidence type="ECO:0000313" key="6">
    <source>
        <dbReference type="Proteomes" id="UP000184159"/>
    </source>
</evidence>
<dbReference type="InterPro" id="IPR011766">
    <property type="entry name" value="TPP_enzyme_TPP-bd"/>
</dbReference>
<dbReference type="GO" id="GO:0030976">
    <property type="term" value="F:thiamine pyrophosphate binding"/>
    <property type="evidence" value="ECO:0007669"/>
    <property type="project" value="InterPro"/>
</dbReference>
<dbReference type="Gene3D" id="3.40.50.970">
    <property type="match status" value="2"/>
</dbReference>
<dbReference type="InterPro" id="IPR000399">
    <property type="entry name" value="TPP-bd_CS"/>
</dbReference>
<keyword evidence="2" id="KW-0786">Thiamine pyrophosphate</keyword>
<organism evidence="5 6">
    <name type="scientific">Vibrio gazogenes DSM 21264 = NBRC 103151</name>
    <dbReference type="NCBI Taxonomy" id="1123492"/>
    <lineage>
        <taxon>Bacteria</taxon>
        <taxon>Pseudomonadati</taxon>
        <taxon>Pseudomonadota</taxon>
        <taxon>Gammaproteobacteria</taxon>
        <taxon>Vibrionales</taxon>
        <taxon>Vibrionaceae</taxon>
        <taxon>Vibrio</taxon>
    </lineage>
</organism>
<dbReference type="RefSeq" id="WP_205409108.1">
    <property type="nucleotide sequence ID" value="NZ_FQUH01000010.1"/>
</dbReference>
<dbReference type="GO" id="GO:0003984">
    <property type="term" value="F:acetolactate synthase activity"/>
    <property type="evidence" value="ECO:0007669"/>
    <property type="project" value="TreeGrafter"/>
</dbReference>
<dbReference type="Pfam" id="PF02775">
    <property type="entry name" value="TPP_enzyme_C"/>
    <property type="match status" value="1"/>
</dbReference>
<reference evidence="6" key="1">
    <citation type="submission" date="2016-11" db="EMBL/GenBank/DDBJ databases">
        <authorList>
            <person name="Varghese N."/>
            <person name="Submissions S."/>
        </authorList>
    </citation>
    <scope>NUCLEOTIDE SEQUENCE [LARGE SCALE GENOMIC DNA]</scope>
    <source>
        <strain evidence="6">DSM 21264</strain>
    </source>
</reference>
<dbReference type="SUPFAM" id="SSF52518">
    <property type="entry name" value="Thiamin diphosphate-binding fold (THDP-binding)"/>
    <property type="match status" value="2"/>
</dbReference>
<evidence type="ECO:0000256" key="1">
    <source>
        <dbReference type="ARBA" id="ARBA00007812"/>
    </source>
</evidence>
<dbReference type="InterPro" id="IPR029061">
    <property type="entry name" value="THDP-binding"/>
</dbReference>
<name>A0A1M5BPR6_VIBGA</name>
<feature type="domain" description="Thiamine pyrophosphate enzyme N-terminal TPP-binding" evidence="4">
    <location>
        <begin position="10"/>
        <end position="115"/>
    </location>
</feature>
<dbReference type="GO" id="GO:0044281">
    <property type="term" value="P:small molecule metabolic process"/>
    <property type="evidence" value="ECO:0007669"/>
    <property type="project" value="UniProtKB-ARBA"/>
</dbReference>
<protein>
    <submittedName>
        <fullName evidence="5">Acetolactate synthase-1/2/3 large subunit</fullName>
    </submittedName>
</protein>
<gene>
    <name evidence="5" type="ORF">SAMN02745781_02290</name>
</gene>
<dbReference type="NCBIfam" id="NF005760">
    <property type="entry name" value="PRK07586.1"/>
    <property type="match status" value="1"/>
</dbReference>
<evidence type="ECO:0000259" key="3">
    <source>
        <dbReference type="Pfam" id="PF02775"/>
    </source>
</evidence>
<dbReference type="CDD" id="cd07035">
    <property type="entry name" value="TPP_PYR_POX_like"/>
    <property type="match status" value="1"/>
</dbReference>
<evidence type="ECO:0000259" key="4">
    <source>
        <dbReference type="Pfam" id="PF02776"/>
    </source>
</evidence>
<dbReference type="GO" id="GO:0000287">
    <property type="term" value="F:magnesium ion binding"/>
    <property type="evidence" value="ECO:0007669"/>
    <property type="project" value="InterPro"/>
</dbReference>
<dbReference type="PROSITE" id="PS00187">
    <property type="entry name" value="TPP_ENZYMES"/>
    <property type="match status" value="1"/>
</dbReference>
<dbReference type="Pfam" id="PF02776">
    <property type="entry name" value="TPP_enzyme_N"/>
    <property type="match status" value="1"/>
</dbReference>
<dbReference type="InterPro" id="IPR045229">
    <property type="entry name" value="TPP_enz"/>
</dbReference>
<evidence type="ECO:0000256" key="2">
    <source>
        <dbReference type="ARBA" id="ARBA00023052"/>
    </source>
</evidence>
<dbReference type="EMBL" id="FQUH01000010">
    <property type="protein sequence ID" value="SHF44538.1"/>
    <property type="molecule type" value="Genomic_DNA"/>
</dbReference>
<dbReference type="AlphaFoldDB" id="A0A1M5BPR6"/>
<dbReference type="GO" id="GO:0050660">
    <property type="term" value="F:flavin adenine dinucleotide binding"/>
    <property type="evidence" value="ECO:0007669"/>
    <property type="project" value="TreeGrafter"/>
</dbReference>
<dbReference type="InterPro" id="IPR012001">
    <property type="entry name" value="Thiamin_PyroP_enz_TPP-bd_dom"/>
</dbReference>
<dbReference type="CDD" id="cd02002">
    <property type="entry name" value="TPP_BFDC"/>
    <property type="match status" value="1"/>
</dbReference>
<evidence type="ECO:0000313" key="5">
    <source>
        <dbReference type="EMBL" id="SHF44538.1"/>
    </source>
</evidence>
<dbReference type="PANTHER" id="PTHR18968:SF86">
    <property type="entry name" value="ACETOLACTATE SYNTHASE LARGE SUBUNIT ILVX-RELATED"/>
    <property type="match status" value="1"/>
</dbReference>
<sequence>MSDATKNHSMNGAESLLRTLVESGVEVCFANPGTSEMHFVAALDRVPGMRPVLALQENVATGAADGYGRMTGKPACTLLHLGPGLANGLANLHNARRAGSPIVNIVGDHATTHLQYDAPLTSDIHGFANPVSEWVYTSSCSQQIGEDAARAVHVASQAPGQIATLILPADTAWNDAESVASPLTPSAPTIVSTEKINHVAGLINSGLKTAILMRGSALLEPGLTAAGKIAAKTGARLLCDTFAPRIQRGSGRVPVERLPYLSEQAADFLAGTELIVLVGAKPPVSFFAYPDKPSWLTPEGCRLTRLTEIHEDSTRALEDLAKACEAENIEPYRTRHQVPAYGFDGPITAEFVMQVIGKYLPDNAIISDESASSGFPHYDVTETAAAHDYLNLTGGALGSMMAVSIGAAIACPGRKVVNLQGDGSAMYLLPALWTQARESLDIVTIIFSNRSYRILNHELQRVGAKNQGQSAASLMSLENPSIHWLGLASGMGVPAFQADTRQSFDLIFQKAMQESGPKLIEVML</sequence>
<dbReference type="Proteomes" id="UP000184159">
    <property type="component" value="Unassembled WGS sequence"/>
</dbReference>
<accession>A0A1M5BPR6</accession>
<feature type="domain" description="Thiamine pyrophosphate enzyme TPP-binding" evidence="3">
    <location>
        <begin position="391"/>
        <end position="522"/>
    </location>
</feature>
<keyword evidence="6" id="KW-1185">Reference proteome</keyword>